<dbReference type="Pfam" id="PF13454">
    <property type="entry name" value="NAD_binding_9"/>
    <property type="match status" value="1"/>
</dbReference>
<feature type="domain" description="FAD-dependent urate hydroxylase HpyO/Asp monooxygenase CreE-like FAD/NAD(P)-binding" evidence="1">
    <location>
        <begin position="9"/>
        <end position="178"/>
    </location>
</feature>
<reference evidence="2 3" key="1">
    <citation type="submission" date="2021-08" db="EMBL/GenBank/DDBJ databases">
        <title>Muricauda profundi sp. nov., a marine bacterium isolated from deep seawater of the Mariana Trench.</title>
        <authorList>
            <person name="Wei Y."/>
        </authorList>
    </citation>
    <scope>NUCLEOTIDE SEQUENCE [LARGE SCALE GENOMIC DNA]</scope>
    <source>
        <strain evidence="2 3">W52</strain>
    </source>
</reference>
<dbReference type="PANTHER" id="PTHR40254">
    <property type="entry name" value="BLR0577 PROTEIN"/>
    <property type="match status" value="1"/>
</dbReference>
<dbReference type="RefSeq" id="WP_220114578.1">
    <property type="nucleotide sequence ID" value="NZ_JAHZSV010000024.1"/>
</dbReference>
<accession>A0ABS7EUC1</accession>
<dbReference type="PANTHER" id="PTHR40254:SF1">
    <property type="entry name" value="BLR0577 PROTEIN"/>
    <property type="match status" value="1"/>
</dbReference>
<organism evidence="2 3">
    <name type="scientific">Flagellimonas abyssi</name>
    <dbReference type="NCBI Taxonomy" id="2864871"/>
    <lineage>
        <taxon>Bacteria</taxon>
        <taxon>Pseudomonadati</taxon>
        <taxon>Bacteroidota</taxon>
        <taxon>Flavobacteriia</taxon>
        <taxon>Flavobacteriales</taxon>
        <taxon>Flavobacteriaceae</taxon>
        <taxon>Flagellimonas</taxon>
    </lineage>
</organism>
<proteinExistence type="predicted"/>
<sequence length="604" mass="68620">MSMSAFKVAIVGLGPKGLFAFERLLSHLYNSDVAKELEVHLFEKTGNFGAGKIYDPLQSDYLLMNYPNRNINVWTKEYPDPLPVEKLSFSEWFSKRKNCSIREVADAFAPRGVVGTYLMECFEKLYEVGNSFCKIKKHKAAVFDILSMGEKTCLLYQNPESEYHSRLNVDELLLTTGHCSWKGRLESKQNNAVRAESEPGTIPFVYPLQQKMSGIPENSMVGIKGMGLTFIDTILALTEGRGGRFSCVDNGALLYHKSCKEPKQILAFSRSGLPMIPRSSHEGKKEYKPVYFTQDSVYNQLDGNGKPSFEEHMLPLFKLEITYRYYMVLFENYGLTLDPGESAETLQKQIENFHSKFPSEPRFNFGNLFSPVDFGDPNTKRTPLVYFKYVLSQAELGSEKSPFMAAAMTWGQIGETFNRIYRFGGMTPDSHEVFDKKYRSQLNRISYGPPLENMRKIIALLDSGILNLNYSQNPEIKAVSNGWRLKTPQIPPINVDTLIDARIPTNSSCKDWSKLLTRMRQRGEVREYLITSEHTTYRTACPEIDQKGNVVAQNGTTNSKITLYGTLTEGITYDNDSLSRTRNNMASSWAKGIMERNVKLELKP</sequence>
<name>A0ABS7EUC1_9FLAO</name>
<keyword evidence="3" id="KW-1185">Reference proteome</keyword>
<evidence type="ECO:0000313" key="3">
    <source>
        <dbReference type="Proteomes" id="UP001196136"/>
    </source>
</evidence>
<dbReference type="InterPro" id="IPR052189">
    <property type="entry name" value="L-asp_N-monooxygenase_NS-form"/>
</dbReference>
<dbReference type="Proteomes" id="UP001196136">
    <property type="component" value="Unassembled WGS sequence"/>
</dbReference>
<dbReference type="EMBL" id="JAHZSV010000024">
    <property type="protein sequence ID" value="MBW8201140.1"/>
    <property type="molecule type" value="Genomic_DNA"/>
</dbReference>
<protein>
    <submittedName>
        <fullName evidence="2">FAD/NAD(P)-binding protein</fullName>
    </submittedName>
</protein>
<gene>
    <name evidence="2" type="ORF">K1F36_15030</name>
</gene>
<evidence type="ECO:0000259" key="1">
    <source>
        <dbReference type="Pfam" id="PF13454"/>
    </source>
</evidence>
<comment type="caution">
    <text evidence="2">The sequence shown here is derived from an EMBL/GenBank/DDBJ whole genome shotgun (WGS) entry which is preliminary data.</text>
</comment>
<dbReference type="InterPro" id="IPR038732">
    <property type="entry name" value="HpyO/CreE_NAD-binding"/>
</dbReference>
<evidence type="ECO:0000313" key="2">
    <source>
        <dbReference type="EMBL" id="MBW8201140.1"/>
    </source>
</evidence>